<evidence type="ECO:0000313" key="2">
    <source>
        <dbReference type="EnsemblMetazoa" id="PPAI006616-PA"/>
    </source>
</evidence>
<accession>A0A1B0DF08</accession>
<protein>
    <recommendedName>
        <fullName evidence="4">Transposase Helix-turn-helix domain-containing protein</fullName>
    </recommendedName>
</protein>
<sequence>MDAESKKKAEEVQKKDDEDLQHRPNPISTRLPVPPEKQVALTVYRLASFAEYRVVGDVFGIHKSTVCQYFHRVVKCINRKLLLATNYWCSGWKPYSDLITRRW</sequence>
<organism evidence="2 3">
    <name type="scientific">Phlebotomus papatasi</name>
    <name type="common">Sandfly</name>
    <dbReference type="NCBI Taxonomy" id="29031"/>
    <lineage>
        <taxon>Eukaryota</taxon>
        <taxon>Metazoa</taxon>
        <taxon>Ecdysozoa</taxon>
        <taxon>Arthropoda</taxon>
        <taxon>Hexapoda</taxon>
        <taxon>Insecta</taxon>
        <taxon>Pterygota</taxon>
        <taxon>Neoptera</taxon>
        <taxon>Endopterygota</taxon>
        <taxon>Diptera</taxon>
        <taxon>Nematocera</taxon>
        <taxon>Psychodoidea</taxon>
        <taxon>Psychodidae</taxon>
        <taxon>Phlebotomus</taxon>
        <taxon>Phlebotomus</taxon>
    </lineage>
</organism>
<name>A0A1B0DF08_PHLPP</name>
<reference evidence="2" key="1">
    <citation type="submission" date="2022-08" db="UniProtKB">
        <authorList>
            <consortium name="EnsemblMetazoa"/>
        </authorList>
    </citation>
    <scope>IDENTIFICATION</scope>
    <source>
        <strain evidence="2">Israel</strain>
    </source>
</reference>
<dbReference type="AlphaFoldDB" id="A0A1B0DF08"/>
<feature type="region of interest" description="Disordered" evidence="1">
    <location>
        <begin position="1"/>
        <end position="32"/>
    </location>
</feature>
<dbReference type="EnsemblMetazoa" id="PPAI006616-RA">
    <property type="protein sequence ID" value="PPAI006616-PA"/>
    <property type="gene ID" value="PPAI006616"/>
</dbReference>
<dbReference type="VEuPathDB" id="VectorBase:PPAPM1_000303"/>
<dbReference type="Proteomes" id="UP000092462">
    <property type="component" value="Unassembled WGS sequence"/>
</dbReference>
<proteinExistence type="predicted"/>
<feature type="compositionally biased region" description="Basic and acidic residues" evidence="1">
    <location>
        <begin position="1"/>
        <end position="22"/>
    </location>
</feature>
<dbReference type="VEuPathDB" id="VectorBase:PPAI006616"/>
<evidence type="ECO:0008006" key="4">
    <source>
        <dbReference type="Google" id="ProtNLM"/>
    </source>
</evidence>
<evidence type="ECO:0000313" key="3">
    <source>
        <dbReference type="Proteomes" id="UP000092462"/>
    </source>
</evidence>
<dbReference type="EMBL" id="AJVK01033366">
    <property type="status" value="NOT_ANNOTATED_CDS"/>
    <property type="molecule type" value="Genomic_DNA"/>
</dbReference>
<keyword evidence="3" id="KW-1185">Reference proteome</keyword>
<evidence type="ECO:0000256" key="1">
    <source>
        <dbReference type="SAM" id="MobiDB-lite"/>
    </source>
</evidence>